<dbReference type="Proteomes" id="UP000236998">
    <property type="component" value="Unassembled WGS sequence"/>
</dbReference>
<accession>A0ABD6V6X2</accession>
<protein>
    <recommendedName>
        <fullName evidence="3">DUF4365 domain-containing protein</fullName>
    </recommendedName>
</protein>
<evidence type="ECO:0008006" key="3">
    <source>
        <dbReference type="Google" id="ProtNLM"/>
    </source>
</evidence>
<gene>
    <name evidence="1" type="ORF">BKM07_19785</name>
</gene>
<reference evidence="1 2" key="1">
    <citation type="submission" date="2016-10" db="EMBL/GenBank/DDBJ databases">
        <title>Comparative genomics of Pseudomonas syringae.</title>
        <authorList>
            <person name="Hulin M.T."/>
        </authorList>
    </citation>
    <scope>NUCLEOTIDE SEQUENCE [LARGE SCALE GENOMIC DNA]</scope>
    <source>
        <strain evidence="1 2">9643</strain>
    </source>
</reference>
<comment type="caution">
    <text evidence="1">The sequence shown here is derived from an EMBL/GenBank/DDBJ whole genome shotgun (WGS) entry which is preliminary data.</text>
</comment>
<name>A0ABD6V6X2_9PSED</name>
<dbReference type="RefSeq" id="WP_103409680.1">
    <property type="nucleotide sequence ID" value="NZ_MLET01000016.1"/>
</dbReference>
<organism evidence="1 2">
    <name type="scientific">Pseudomonas syringae group genomosp. 3</name>
    <dbReference type="NCBI Taxonomy" id="251701"/>
    <lineage>
        <taxon>Bacteria</taxon>
        <taxon>Pseudomonadati</taxon>
        <taxon>Pseudomonadota</taxon>
        <taxon>Gammaproteobacteria</taxon>
        <taxon>Pseudomonadales</taxon>
        <taxon>Pseudomonadaceae</taxon>
        <taxon>Pseudomonas</taxon>
    </lineage>
</organism>
<evidence type="ECO:0000313" key="1">
    <source>
        <dbReference type="EMBL" id="POD66302.1"/>
    </source>
</evidence>
<dbReference type="AlphaFoldDB" id="A0ABD6V6X2"/>
<proteinExistence type="predicted"/>
<sequence>MPALRGKNLRSGDVTEQLGTLLLQSLALVAPVPRTEDVGVDVVATLLEDFDRTLFKATNSFYVQIKSSSVKFIEYEDEEVEWLFALELPFFIASVNKRKLQIELYCCHALHEAYVVNPARKRLRIEFGSGSMLDEFMPADSVVNVGPPVFSWSMIDLDQADLRARFCAVCKAHIAVMKLSFEFRRMGRVETLVWKTGDLPEVVGFKSLDPVSREKIGDLSDLAVPYLVPFLDICVRHGDDYWLDQILLLTQERRLLLHMSRAQMSPQGTPLPIPEEFRFILERRARDEMIAERTLEQHKASFGADD</sequence>
<evidence type="ECO:0000313" key="2">
    <source>
        <dbReference type="Proteomes" id="UP000236998"/>
    </source>
</evidence>
<dbReference type="EMBL" id="MLET01000016">
    <property type="protein sequence ID" value="POD66302.1"/>
    <property type="molecule type" value="Genomic_DNA"/>
</dbReference>